<dbReference type="EMBL" id="CAJNOK010003113">
    <property type="protein sequence ID" value="CAF0888475.1"/>
    <property type="molecule type" value="Genomic_DNA"/>
</dbReference>
<comment type="caution">
    <text evidence="2">The sequence shown here is derived from an EMBL/GenBank/DDBJ whole genome shotgun (WGS) entry which is preliminary data.</text>
</comment>
<evidence type="ECO:0000313" key="2">
    <source>
        <dbReference type="EMBL" id="CAF3671120.1"/>
    </source>
</evidence>
<dbReference type="EMBL" id="CAJOBA010003114">
    <property type="protein sequence ID" value="CAF3671120.1"/>
    <property type="molecule type" value="Genomic_DNA"/>
</dbReference>
<evidence type="ECO:0000313" key="1">
    <source>
        <dbReference type="EMBL" id="CAF0888475.1"/>
    </source>
</evidence>
<organism evidence="2 3">
    <name type="scientific">Didymodactylos carnosus</name>
    <dbReference type="NCBI Taxonomy" id="1234261"/>
    <lineage>
        <taxon>Eukaryota</taxon>
        <taxon>Metazoa</taxon>
        <taxon>Spiralia</taxon>
        <taxon>Gnathifera</taxon>
        <taxon>Rotifera</taxon>
        <taxon>Eurotatoria</taxon>
        <taxon>Bdelloidea</taxon>
        <taxon>Philodinida</taxon>
        <taxon>Philodinidae</taxon>
        <taxon>Didymodactylos</taxon>
    </lineage>
</organism>
<evidence type="ECO:0000313" key="3">
    <source>
        <dbReference type="Proteomes" id="UP000682733"/>
    </source>
</evidence>
<gene>
    <name evidence="1" type="ORF">OVA965_LOCUS8998</name>
    <name evidence="2" type="ORF">TMI583_LOCUS8994</name>
</gene>
<protein>
    <submittedName>
        <fullName evidence="2">Uncharacterized protein</fullName>
    </submittedName>
</protein>
<name>A0A8S2HVH5_9BILA</name>
<reference evidence="2" key="1">
    <citation type="submission" date="2021-02" db="EMBL/GenBank/DDBJ databases">
        <authorList>
            <person name="Nowell W R."/>
        </authorList>
    </citation>
    <scope>NUCLEOTIDE SEQUENCE</scope>
</reference>
<dbReference type="AlphaFoldDB" id="A0A8S2HVH5"/>
<accession>A0A8S2HVH5</accession>
<dbReference type="Proteomes" id="UP000682733">
    <property type="component" value="Unassembled WGS sequence"/>
</dbReference>
<sequence length="118" mass="12992">MSVAQVSVAQMSVAQTSGSLKCRGRSNVGVTQVSVAQMSALKRRGRSNVGVAQVSVAQTSVGVFYTKLFHEKFNPHWPKLRFLIRENFMQRLDELQAFSANTTQAFSPTSRCCGFTSK</sequence>
<proteinExistence type="predicted"/>
<dbReference type="Proteomes" id="UP000677228">
    <property type="component" value="Unassembled WGS sequence"/>
</dbReference>